<dbReference type="Proteomes" id="UP000198304">
    <property type="component" value="Unassembled WGS sequence"/>
</dbReference>
<dbReference type="InterPro" id="IPR011493">
    <property type="entry name" value="GLUG"/>
</dbReference>
<accession>A0A239DEH6</accession>
<dbReference type="EMBL" id="FZOJ01000007">
    <property type="protein sequence ID" value="SNS30727.1"/>
    <property type="molecule type" value="Genomic_DNA"/>
</dbReference>
<evidence type="ECO:0000259" key="1">
    <source>
        <dbReference type="Pfam" id="PF07581"/>
    </source>
</evidence>
<proteinExistence type="predicted"/>
<keyword evidence="3" id="KW-1185">Reference proteome</keyword>
<name>A0A239DEH6_9FIRM</name>
<feature type="domain" description="GLUG" evidence="1">
    <location>
        <begin position="70"/>
        <end position="93"/>
    </location>
</feature>
<dbReference type="AlphaFoldDB" id="A0A239DEH6"/>
<evidence type="ECO:0000313" key="3">
    <source>
        <dbReference type="Proteomes" id="UP000198304"/>
    </source>
</evidence>
<dbReference type="Pfam" id="PF07581">
    <property type="entry name" value="Glug"/>
    <property type="match status" value="1"/>
</dbReference>
<sequence length="131" mass="13720">METISSASGSTRGASGGIAGVIEYGSTVSECLVKATLKGAFVGGLCSFTSGKIIDSYFIGSIINDQTNAYYSLGVLVGQAYDYTDIQNCYSVSEISEQGISYSDVGGLIGSFYGTISVINSFSEQFLKLLH</sequence>
<dbReference type="RefSeq" id="WP_089282641.1">
    <property type="nucleotide sequence ID" value="NZ_FZOJ01000007.1"/>
</dbReference>
<evidence type="ECO:0000313" key="2">
    <source>
        <dbReference type="EMBL" id="SNS30727.1"/>
    </source>
</evidence>
<dbReference type="Gene3D" id="2.160.20.110">
    <property type="match status" value="1"/>
</dbReference>
<gene>
    <name evidence="2" type="ORF">SAMN05446037_1007135</name>
</gene>
<reference evidence="2 3" key="1">
    <citation type="submission" date="2017-06" db="EMBL/GenBank/DDBJ databases">
        <authorList>
            <person name="Kim H.J."/>
            <person name="Triplett B.A."/>
        </authorList>
    </citation>
    <scope>NUCLEOTIDE SEQUENCE [LARGE SCALE GENOMIC DNA]</scope>
    <source>
        <strain evidence="2 3">SCA</strain>
    </source>
</reference>
<organism evidence="2 3">
    <name type="scientific">Anaerovirgula multivorans</name>
    <dbReference type="NCBI Taxonomy" id="312168"/>
    <lineage>
        <taxon>Bacteria</taxon>
        <taxon>Bacillati</taxon>
        <taxon>Bacillota</taxon>
        <taxon>Clostridia</taxon>
        <taxon>Peptostreptococcales</taxon>
        <taxon>Natronincolaceae</taxon>
        <taxon>Anaerovirgula</taxon>
    </lineage>
</organism>
<protein>
    <recommendedName>
        <fullName evidence="1">GLUG domain-containing protein</fullName>
    </recommendedName>
</protein>